<keyword evidence="1" id="KW-0812">Transmembrane</keyword>
<name>A0A931N438_9NOCA</name>
<feature type="transmembrane region" description="Helical" evidence="1">
    <location>
        <begin position="34"/>
        <end position="53"/>
    </location>
</feature>
<accession>A0A931N438</accession>
<gene>
    <name evidence="3" type="ORF">IT779_18840</name>
</gene>
<organism evidence="3 4">
    <name type="scientific">Nocardia bovistercoris</name>
    <dbReference type="NCBI Taxonomy" id="2785916"/>
    <lineage>
        <taxon>Bacteria</taxon>
        <taxon>Bacillati</taxon>
        <taxon>Actinomycetota</taxon>
        <taxon>Actinomycetes</taxon>
        <taxon>Mycobacteriales</taxon>
        <taxon>Nocardiaceae</taxon>
        <taxon>Nocardia</taxon>
    </lineage>
</organism>
<protein>
    <recommendedName>
        <fullName evidence="5">Secreted protein</fullName>
    </recommendedName>
</protein>
<evidence type="ECO:0000256" key="1">
    <source>
        <dbReference type="SAM" id="Phobius"/>
    </source>
</evidence>
<keyword evidence="1" id="KW-1133">Transmembrane helix</keyword>
<feature type="signal peptide" evidence="2">
    <location>
        <begin position="1"/>
        <end position="18"/>
    </location>
</feature>
<dbReference type="AlphaFoldDB" id="A0A931N438"/>
<evidence type="ECO:0008006" key="5">
    <source>
        <dbReference type="Google" id="ProtNLM"/>
    </source>
</evidence>
<dbReference type="RefSeq" id="WP_196150650.1">
    <property type="nucleotide sequence ID" value="NZ_JADMLG010000007.1"/>
</dbReference>
<sequence length="54" mass="5109">MVLGVAVCGLIGAGPAAAADDSARAPVVDPVPGLLGIVPCLITTGSAMFCVGIT</sequence>
<comment type="caution">
    <text evidence="3">The sequence shown here is derived from an EMBL/GenBank/DDBJ whole genome shotgun (WGS) entry which is preliminary data.</text>
</comment>
<keyword evidence="4" id="KW-1185">Reference proteome</keyword>
<reference evidence="3" key="1">
    <citation type="submission" date="2020-11" db="EMBL/GenBank/DDBJ databases">
        <title>Nocardia NEAU-351.nov., a novel actinomycete isolated from the cow dung.</title>
        <authorList>
            <person name="Zhang X."/>
        </authorList>
    </citation>
    <scope>NUCLEOTIDE SEQUENCE</scope>
    <source>
        <strain evidence="3">NEAU-351</strain>
    </source>
</reference>
<evidence type="ECO:0000313" key="4">
    <source>
        <dbReference type="Proteomes" id="UP000655751"/>
    </source>
</evidence>
<evidence type="ECO:0000313" key="3">
    <source>
        <dbReference type="EMBL" id="MBH0778342.1"/>
    </source>
</evidence>
<feature type="chain" id="PRO_5037206268" description="Secreted protein" evidence="2">
    <location>
        <begin position="19"/>
        <end position="54"/>
    </location>
</feature>
<evidence type="ECO:0000256" key="2">
    <source>
        <dbReference type="SAM" id="SignalP"/>
    </source>
</evidence>
<dbReference type="Proteomes" id="UP000655751">
    <property type="component" value="Unassembled WGS sequence"/>
</dbReference>
<proteinExistence type="predicted"/>
<keyword evidence="1" id="KW-0472">Membrane</keyword>
<keyword evidence="2" id="KW-0732">Signal</keyword>
<dbReference type="EMBL" id="JADMLG010000007">
    <property type="protein sequence ID" value="MBH0778342.1"/>
    <property type="molecule type" value="Genomic_DNA"/>
</dbReference>